<evidence type="ECO:0000313" key="3">
    <source>
        <dbReference type="EMBL" id="RPB20320.1"/>
    </source>
</evidence>
<evidence type="ECO:0000256" key="1">
    <source>
        <dbReference type="SAM" id="MobiDB-lite"/>
    </source>
</evidence>
<dbReference type="Proteomes" id="UP000267821">
    <property type="component" value="Unassembled WGS sequence"/>
</dbReference>
<gene>
    <name evidence="3" type="ORF">L211DRAFT_852431</name>
    <name evidence="2" type="ORF">L211DRAFT_854608</name>
</gene>
<accession>A0A3N4L519</accession>
<sequence length="113" mass="12736">MTQGLEKDLDMIVQHLRNYWRRRESKTPEPIDVDEDYLYEDYVDEAYQLFVFRSLGLSDIQEAAADEGKGIEKVDEVEGNGKTGEEEATAVSKRQGENGKSSQTTEADDGGNK</sequence>
<feature type="compositionally biased region" description="Basic and acidic residues" evidence="1">
    <location>
        <begin position="66"/>
        <end position="76"/>
    </location>
</feature>
<reference evidence="2 4" key="1">
    <citation type="journal article" date="2018" name="Nat. Ecol. Evol.">
        <title>Pezizomycetes genomes reveal the molecular basis of ectomycorrhizal truffle lifestyle.</title>
        <authorList>
            <person name="Murat C."/>
            <person name="Payen T."/>
            <person name="Noel B."/>
            <person name="Kuo A."/>
            <person name="Morin E."/>
            <person name="Chen J."/>
            <person name="Kohler A."/>
            <person name="Krizsan K."/>
            <person name="Balestrini R."/>
            <person name="Da Silva C."/>
            <person name="Montanini B."/>
            <person name="Hainaut M."/>
            <person name="Levati E."/>
            <person name="Barry K.W."/>
            <person name="Belfiori B."/>
            <person name="Cichocki N."/>
            <person name="Clum A."/>
            <person name="Dockter R.B."/>
            <person name="Fauchery L."/>
            <person name="Guy J."/>
            <person name="Iotti M."/>
            <person name="Le Tacon F."/>
            <person name="Lindquist E.A."/>
            <person name="Lipzen A."/>
            <person name="Malagnac F."/>
            <person name="Mello A."/>
            <person name="Molinier V."/>
            <person name="Miyauchi S."/>
            <person name="Poulain J."/>
            <person name="Riccioni C."/>
            <person name="Rubini A."/>
            <person name="Sitrit Y."/>
            <person name="Splivallo R."/>
            <person name="Traeger S."/>
            <person name="Wang M."/>
            <person name="Zifcakova L."/>
            <person name="Wipf D."/>
            <person name="Zambonelli A."/>
            <person name="Paolocci F."/>
            <person name="Nowrousian M."/>
            <person name="Ottonello S."/>
            <person name="Baldrian P."/>
            <person name="Spatafora J.W."/>
            <person name="Henrissat B."/>
            <person name="Nagy L.G."/>
            <person name="Aury J.M."/>
            <person name="Wincker P."/>
            <person name="Grigoriev I.V."/>
            <person name="Bonfante P."/>
            <person name="Martin F.M."/>
        </authorList>
    </citation>
    <scope>NUCLEOTIDE SEQUENCE [LARGE SCALE GENOMIC DNA]</scope>
    <source>
        <strain evidence="2 4">ATCC MYA-4762</strain>
    </source>
</reference>
<dbReference type="EMBL" id="ML121574">
    <property type="protein sequence ID" value="RPB20320.1"/>
    <property type="molecule type" value="Genomic_DNA"/>
</dbReference>
<evidence type="ECO:0000313" key="2">
    <source>
        <dbReference type="EMBL" id="RPB17977.1"/>
    </source>
</evidence>
<keyword evidence="4" id="KW-1185">Reference proteome</keyword>
<dbReference type="AlphaFoldDB" id="A0A3N4L519"/>
<protein>
    <submittedName>
        <fullName evidence="2">Uncharacterized protein</fullName>
    </submittedName>
</protein>
<feature type="region of interest" description="Disordered" evidence="1">
    <location>
        <begin position="66"/>
        <end position="113"/>
    </location>
</feature>
<organism evidence="2 4">
    <name type="scientific">Terfezia boudieri ATCC MYA-4762</name>
    <dbReference type="NCBI Taxonomy" id="1051890"/>
    <lineage>
        <taxon>Eukaryota</taxon>
        <taxon>Fungi</taxon>
        <taxon>Dikarya</taxon>
        <taxon>Ascomycota</taxon>
        <taxon>Pezizomycotina</taxon>
        <taxon>Pezizomycetes</taxon>
        <taxon>Pezizales</taxon>
        <taxon>Pezizaceae</taxon>
        <taxon>Terfezia</taxon>
    </lineage>
</organism>
<name>A0A3N4L519_9PEZI</name>
<dbReference type="EMBL" id="ML121784">
    <property type="protein sequence ID" value="RPB17977.1"/>
    <property type="molecule type" value="Genomic_DNA"/>
</dbReference>
<proteinExistence type="predicted"/>
<evidence type="ECO:0000313" key="4">
    <source>
        <dbReference type="Proteomes" id="UP000267821"/>
    </source>
</evidence>